<keyword evidence="21" id="KW-1185">Reference proteome</keyword>
<evidence type="ECO:0000256" key="9">
    <source>
        <dbReference type="ARBA" id="ARBA00022974"/>
    </source>
</evidence>
<evidence type="ECO:0000256" key="15">
    <source>
        <dbReference type="ARBA" id="ARBA00047928"/>
    </source>
</evidence>
<keyword evidence="10" id="KW-0063">Aspartyl esterase</keyword>
<evidence type="ECO:0000256" key="10">
    <source>
        <dbReference type="ARBA" id="ARBA00023085"/>
    </source>
</evidence>
<dbReference type="FunFam" id="2.30.180.10:FF:000008">
    <property type="entry name" value="Fasciclin-like arabinogalactan protein 10"/>
    <property type="match status" value="1"/>
</dbReference>
<accession>A0A484MPK5</accession>
<sequence>MNTTITPTNILLLDLLLLHLSCILCPNNVASDDTVPIPPNKDQVNSWFRANVLPLEARNDDLDPALARAEANITRIRVSCRGGGDFGTISEAVDSIPAGNARRVIVSVAGGTYRERVKIEREKPFVMLYGDPEDRPTIVFDSTAAKDGTVYSATLYVLSDYFSAVNIDIVNSAPRPDGKSQGAQAVAVTQSGDKASYYNFSLCGACTQSILNTELHVIEGDNMAVITAQARHASTEDTGYSFAHCKVTGKGTGGLLGRGWMPFSRVIISYTEIGNAIKSEGWIGMKGKPEDGGEDIKHWTARSLSTGQQFKDGTLCTGLQGHYALSCECEAFTGTRSPLKKMKRLSAASLIIIVLAAAFSAAANAFNITQILAKHPEFSTFNHYLTVTHLAGEINRRMTITVCAVDNAGMASLLDKHFTLSTIKNILSLHVFSDYFGSQKLHQLNKGTTLTSTIYQATGDAPGTAGFVNITTLKGGKVGFAPEDNDGHFTSTYVKSISDDPYKIAVLQISHPIISDAAEAPAAGPSDVNITTLLTKQGCKEFADLLKSSGAEETFAASAQSGLTVFCPDDKSVRGFMPKYKNLTKEHKLWLLYFHGVPIYHSLEMLKSNNGVMNTLATEGSNKYDFTVKNDGDTVNLDTAVVVATVTGTVYDQEPLAVFKVDKVLQPRKLFKAVAEEAPAPKGSKGKKKKSADGGKKSGGGEDDAESPGPSSDDDESADDTASDNKNGASAFVGGWIARVLLGVCLASFVIIS</sequence>
<feature type="domain" description="FAS1" evidence="19">
    <location>
        <begin position="365"/>
        <end position="514"/>
    </location>
</feature>
<dbReference type="GO" id="GO:0005886">
    <property type="term" value="C:plasma membrane"/>
    <property type="evidence" value="ECO:0007669"/>
    <property type="project" value="UniProtKB-SubCell"/>
</dbReference>
<evidence type="ECO:0000256" key="13">
    <source>
        <dbReference type="ARBA" id="ARBA00023288"/>
    </source>
</evidence>
<evidence type="ECO:0000256" key="4">
    <source>
        <dbReference type="ARBA" id="ARBA00022475"/>
    </source>
</evidence>
<comment type="similarity">
    <text evidence="3">Belongs to the fasciclin-like AGP family.</text>
</comment>
<keyword evidence="9" id="KW-0654">Proteoglycan</keyword>
<dbReference type="UniPathway" id="UPA00545">
    <property type="reaction ID" value="UER00823"/>
</dbReference>
<keyword evidence="4" id="KW-1003">Cell membrane</keyword>
<evidence type="ECO:0000256" key="5">
    <source>
        <dbReference type="ARBA" id="ARBA00022622"/>
    </source>
</evidence>
<evidence type="ECO:0000313" key="20">
    <source>
        <dbReference type="EMBL" id="VFQ90883.1"/>
    </source>
</evidence>
<gene>
    <name evidence="20" type="ORF">CCAM_LOCUS32659</name>
</gene>
<protein>
    <recommendedName>
        <fullName evidence="19">FAS1 domain-containing protein</fullName>
    </recommendedName>
</protein>
<dbReference type="InterPro" id="IPR011050">
    <property type="entry name" value="Pectin_lyase_fold/virulence"/>
</dbReference>
<evidence type="ECO:0000256" key="18">
    <source>
        <dbReference type="SAM" id="SignalP"/>
    </source>
</evidence>
<keyword evidence="6 18" id="KW-0732">Signal</keyword>
<evidence type="ECO:0000256" key="2">
    <source>
        <dbReference type="ARBA" id="ARBA00005184"/>
    </source>
</evidence>
<dbReference type="Gene3D" id="2.30.180.10">
    <property type="entry name" value="FAS1 domain"/>
    <property type="match status" value="2"/>
</dbReference>
<name>A0A484MPK5_9ASTE</name>
<evidence type="ECO:0000256" key="16">
    <source>
        <dbReference type="SAM" id="MobiDB-lite"/>
    </source>
</evidence>
<comment type="function">
    <text evidence="14">May be a cell surface adhesion protein.</text>
</comment>
<dbReference type="Pfam" id="PF02469">
    <property type="entry name" value="Fasciclin"/>
    <property type="match status" value="2"/>
</dbReference>
<feature type="signal peptide" evidence="18">
    <location>
        <begin position="1"/>
        <end position="31"/>
    </location>
</feature>
<dbReference type="InterPro" id="IPR000782">
    <property type="entry name" value="FAS1_domain"/>
</dbReference>
<dbReference type="OrthoDB" id="682048at2759"/>
<feature type="transmembrane region" description="Helical" evidence="17">
    <location>
        <begin position="731"/>
        <end position="752"/>
    </location>
</feature>
<keyword evidence="13" id="KW-0449">Lipoprotein</keyword>
<keyword evidence="7" id="KW-0677">Repeat</keyword>
<dbReference type="SUPFAM" id="SSF82153">
    <property type="entry name" value="FAS1 domain"/>
    <property type="match status" value="2"/>
</dbReference>
<dbReference type="SUPFAM" id="SSF51126">
    <property type="entry name" value="Pectin lyase-like"/>
    <property type="match status" value="1"/>
</dbReference>
<evidence type="ECO:0000256" key="1">
    <source>
        <dbReference type="ARBA" id="ARBA00004609"/>
    </source>
</evidence>
<feature type="compositionally biased region" description="Basic and acidic residues" evidence="16">
    <location>
        <begin position="691"/>
        <end position="700"/>
    </location>
</feature>
<keyword evidence="17" id="KW-0812">Transmembrane</keyword>
<comment type="catalytic activity">
    <reaction evidence="15">
        <text>[(1-&gt;4)-alpha-D-galacturonosyl methyl ester](n) + n H2O = [(1-&gt;4)-alpha-D-galacturonosyl](n) + n methanol + n H(+)</text>
        <dbReference type="Rhea" id="RHEA:22380"/>
        <dbReference type="Rhea" id="RHEA-COMP:14570"/>
        <dbReference type="Rhea" id="RHEA-COMP:14573"/>
        <dbReference type="ChEBI" id="CHEBI:15377"/>
        <dbReference type="ChEBI" id="CHEBI:15378"/>
        <dbReference type="ChEBI" id="CHEBI:17790"/>
        <dbReference type="ChEBI" id="CHEBI:140522"/>
        <dbReference type="ChEBI" id="CHEBI:140523"/>
        <dbReference type="EC" id="3.1.1.11"/>
    </reaction>
</comment>
<evidence type="ECO:0000256" key="17">
    <source>
        <dbReference type="SAM" id="Phobius"/>
    </source>
</evidence>
<dbReference type="Gene3D" id="2.160.20.10">
    <property type="entry name" value="Single-stranded right-handed beta-helix, Pectin lyase-like"/>
    <property type="match status" value="2"/>
</dbReference>
<dbReference type="InterPro" id="IPR033254">
    <property type="entry name" value="Plant_FLA"/>
</dbReference>
<keyword evidence="11 17" id="KW-0472">Membrane</keyword>
<dbReference type="EMBL" id="OOIL02004257">
    <property type="protein sequence ID" value="VFQ90883.1"/>
    <property type="molecule type" value="Genomic_DNA"/>
</dbReference>
<dbReference type="GO" id="GO:0098552">
    <property type="term" value="C:side of membrane"/>
    <property type="evidence" value="ECO:0007669"/>
    <property type="project" value="UniProtKB-KW"/>
</dbReference>
<dbReference type="InterPro" id="IPR036378">
    <property type="entry name" value="FAS1_dom_sf"/>
</dbReference>
<dbReference type="PROSITE" id="PS50213">
    <property type="entry name" value="FAS1"/>
    <property type="match status" value="2"/>
</dbReference>
<feature type="region of interest" description="Disordered" evidence="16">
    <location>
        <begin position="676"/>
        <end position="725"/>
    </location>
</feature>
<dbReference type="Proteomes" id="UP000595140">
    <property type="component" value="Unassembled WGS sequence"/>
</dbReference>
<dbReference type="PANTHER" id="PTHR32382:SF35">
    <property type="entry name" value="FASCICLIN-LIKE ARABINOGALACTAN PROTEIN 2"/>
    <property type="match status" value="1"/>
</dbReference>
<organism evidence="20 21">
    <name type="scientific">Cuscuta campestris</name>
    <dbReference type="NCBI Taxonomy" id="132261"/>
    <lineage>
        <taxon>Eukaryota</taxon>
        <taxon>Viridiplantae</taxon>
        <taxon>Streptophyta</taxon>
        <taxon>Embryophyta</taxon>
        <taxon>Tracheophyta</taxon>
        <taxon>Spermatophyta</taxon>
        <taxon>Magnoliopsida</taxon>
        <taxon>eudicotyledons</taxon>
        <taxon>Gunneridae</taxon>
        <taxon>Pentapetalae</taxon>
        <taxon>asterids</taxon>
        <taxon>lamiids</taxon>
        <taxon>Solanales</taxon>
        <taxon>Convolvulaceae</taxon>
        <taxon>Cuscuteae</taxon>
        <taxon>Cuscuta</taxon>
        <taxon>Cuscuta subgen. Grammica</taxon>
        <taxon>Cuscuta sect. Cleistogrammica</taxon>
    </lineage>
</organism>
<feature type="compositionally biased region" description="Acidic residues" evidence="16">
    <location>
        <begin position="701"/>
        <end position="722"/>
    </location>
</feature>
<dbReference type="Pfam" id="PF01095">
    <property type="entry name" value="Pectinesterase"/>
    <property type="match status" value="2"/>
</dbReference>
<dbReference type="GO" id="GO:0042545">
    <property type="term" value="P:cell wall modification"/>
    <property type="evidence" value="ECO:0007669"/>
    <property type="project" value="InterPro"/>
</dbReference>
<evidence type="ECO:0000256" key="8">
    <source>
        <dbReference type="ARBA" id="ARBA00022801"/>
    </source>
</evidence>
<dbReference type="AlphaFoldDB" id="A0A484MPK5"/>
<evidence type="ECO:0000313" key="21">
    <source>
        <dbReference type="Proteomes" id="UP000595140"/>
    </source>
</evidence>
<keyword evidence="17" id="KW-1133">Transmembrane helix</keyword>
<evidence type="ECO:0000256" key="7">
    <source>
        <dbReference type="ARBA" id="ARBA00022737"/>
    </source>
</evidence>
<keyword evidence="12" id="KW-0325">Glycoprotein</keyword>
<feature type="transmembrane region" description="Helical" evidence="17">
    <location>
        <begin position="345"/>
        <end position="366"/>
    </location>
</feature>
<evidence type="ECO:0000256" key="3">
    <source>
        <dbReference type="ARBA" id="ARBA00007843"/>
    </source>
</evidence>
<dbReference type="InterPro" id="IPR012334">
    <property type="entry name" value="Pectin_lyas_fold"/>
</dbReference>
<comment type="pathway">
    <text evidence="2">Glycan metabolism; pectin degradation; 2-dehydro-3-deoxy-D-gluconate from pectin: step 1/5.</text>
</comment>
<dbReference type="FunFam" id="2.30.180.10:FF:000010">
    <property type="entry name" value="Fasciclin-like arabinogalactan protein 2"/>
    <property type="match status" value="1"/>
</dbReference>
<keyword evidence="8" id="KW-0378">Hydrolase</keyword>
<keyword evidence="5" id="KW-0336">GPI-anchor</keyword>
<evidence type="ECO:0000256" key="12">
    <source>
        <dbReference type="ARBA" id="ARBA00023180"/>
    </source>
</evidence>
<evidence type="ECO:0000256" key="6">
    <source>
        <dbReference type="ARBA" id="ARBA00022729"/>
    </source>
</evidence>
<evidence type="ECO:0000256" key="11">
    <source>
        <dbReference type="ARBA" id="ARBA00023136"/>
    </source>
</evidence>
<feature type="chain" id="PRO_5019794310" description="FAS1 domain-containing protein" evidence="18">
    <location>
        <begin position="32"/>
        <end position="753"/>
    </location>
</feature>
<feature type="domain" description="FAS1" evidence="19">
    <location>
        <begin position="526"/>
        <end position="665"/>
    </location>
</feature>
<proteinExistence type="inferred from homology"/>
<dbReference type="GO" id="GO:0030599">
    <property type="term" value="F:pectinesterase activity"/>
    <property type="evidence" value="ECO:0007669"/>
    <property type="project" value="UniProtKB-EC"/>
</dbReference>
<comment type="subcellular location">
    <subcellularLocation>
        <location evidence="1">Cell membrane</location>
        <topology evidence="1">Lipid-anchor</topology>
        <topology evidence="1">GPI-anchor</topology>
    </subcellularLocation>
</comment>
<dbReference type="PANTHER" id="PTHR32382">
    <property type="entry name" value="FASCICLIN-LIKE ARABINOGALACTAN PROTEIN"/>
    <property type="match status" value="1"/>
</dbReference>
<dbReference type="SMART" id="SM00554">
    <property type="entry name" value="FAS1"/>
    <property type="match status" value="1"/>
</dbReference>
<reference evidence="20 21" key="1">
    <citation type="submission" date="2018-04" db="EMBL/GenBank/DDBJ databases">
        <authorList>
            <person name="Vogel A."/>
        </authorList>
    </citation>
    <scope>NUCLEOTIDE SEQUENCE [LARGE SCALE GENOMIC DNA]</scope>
</reference>
<dbReference type="InterPro" id="IPR000070">
    <property type="entry name" value="Pectinesterase_cat"/>
</dbReference>
<evidence type="ECO:0000256" key="14">
    <source>
        <dbReference type="ARBA" id="ARBA00024686"/>
    </source>
</evidence>
<dbReference type="GO" id="GO:0045490">
    <property type="term" value="P:pectin catabolic process"/>
    <property type="evidence" value="ECO:0007669"/>
    <property type="project" value="UniProtKB-UniPathway"/>
</dbReference>
<evidence type="ECO:0000259" key="19">
    <source>
        <dbReference type="PROSITE" id="PS50213"/>
    </source>
</evidence>